<sequence length="413" mass="43255">MTVGWLPAAAAAGQTHAPVTREQSTSDLARQIAALTGPGLVKLTIRSRSLLTADAVTAIRQLLDRDLRGFGVTPSGSDSATAVRVTLSENNTGGLWVAEVQEGTEVRVTMVSADAGAVQAIPVAAAISLRRTLLLVHNAEPVLDVLVITPAGDSSRLIVLEPERIVSYVLTAGTWVRDQEFVIGHTRPFPRDMRGRLMAGQQLGDGNLFDAYLPGVACAGQESNRRLEVVCSDSDDPWPLVESSGSGLGANTDQGLQQKAFYNETRNYFTGLLAPGFGMELPPFYEAAAIARPGGAALLFDGMDGRVQMMENRRLVPVTGANDWGSDLATVHTGCGSGAQILVSGSGAEATDSVRAYEIPGREAEPVSAPLAMEGPVTAMWPAGEGAGNEGGATVVVHAATGYEVYRVTALCN</sequence>
<name>A0A372IMZ1_9BACT</name>
<accession>A0A372IMZ1</accession>
<evidence type="ECO:0000313" key="1">
    <source>
        <dbReference type="EMBL" id="RFU16248.1"/>
    </source>
</evidence>
<keyword evidence="2" id="KW-1185">Reference proteome</keyword>
<dbReference type="EMBL" id="QVQT01000004">
    <property type="protein sequence ID" value="RFU16248.1"/>
    <property type="molecule type" value="Genomic_DNA"/>
</dbReference>
<dbReference type="Proteomes" id="UP000264702">
    <property type="component" value="Unassembled WGS sequence"/>
</dbReference>
<evidence type="ECO:0000313" key="2">
    <source>
        <dbReference type="Proteomes" id="UP000264702"/>
    </source>
</evidence>
<gene>
    <name evidence="1" type="ORF">D0Y96_12660</name>
</gene>
<protein>
    <submittedName>
        <fullName evidence="1">Uncharacterized protein</fullName>
    </submittedName>
</protein>
<comment type="caution">
    <text evidence="1">The sequence shown here is derived from an EMBL/GenBank/DDBJ whole genome shotgun (WGS) entry which is preliminary data.</text>
</comment>
<proteinExistence type="predicted"/>
<reference evidence="1 2" key="1">
    <citation type="submission" date="2018-08" db="EMBL/GenBank/DDBJ databases">
        <title>Acidipila sp. 4G-K13, an acidobacterium isolated from forest soil.</title>
        <authorList>
            <person name="Gao Z.-H."/>
            <person name="Qiu L.-H."/>
        </authorList>
    </citation>
    <scope>NUCLEOTIDE SEQUENCE [LARGE SCALE GENOMIC DNA]</scope>
    <source>
        <strain evidence="1 2">4G-K13</strain>
    </source>
</reference>
<dbReference type="AlphaFoldDB" id="A0A372IMZ1"/>
<organism evidence="1 2">
    <name type="scientific">Paracidobacterium acidisoli</name>
    <dbReference type="NCBI Taxonomy" id="2303751"/>
    <lineage>
        <taxon>Bacteria</taxon>
        <taxon>Pseudomonadati</taxon>
        <taxon>Acidobacteriota</taxon>
        <taxon>Terriglobia</taxon>
        <taxon>Terriglobales</taxon>
        <taxon>Acidobacteriaceae</taxon>
        <taxon>Paracidobacterium</taxon>
    </lineage>
</organism>